<dbReference type="PANTHER" id="PTHR37292:SF2">
    <property type="entry name" value="DUF262 DOMAIN-CONTAINING PROTEIN"/>
    <property type="match status" value="1"/>
</dbReference>
<comment type="caution">
    <text evidence="2">The sequence shown here is derived from an EMBL/GenBank/DDBJ whole genome shotgun (WGS) entry which is preliminary data.</text>
</comment>
<dbReference type="EMBL" id="DVHN01000198">
    <property type="protein sequence ID" value="HIR90098.1"/>
    <property type="molecule type" value="Genomic_DNA"/>
</dbReference>
<dbReference type="Pfam" id="PF03235">
    <property type="entry name" value="GmrSD_N"/>
    <property type="match status" value="1"/>
</dbReference>
<evidence type="ECO:0000259" key="1">
    <source>
        <dbReference type="Pfam" id="PF03235"/>
    </source>
</evidence>
<reference evidence="2" key="1">
    <citation type="submission" date="2020-10" db="EMBL/GenBank/DDBJ databases">
        <authorList>
            <person name="Gilroy R."/>
        </authorList>
    </citation>
    <scope>NUCLEOTIDE SEQUENCE</scope>
    <source>
        <strain evidence="2">ChiW13-3771</strain>
    </source>
</reference>
<dbReference type="InterPro" id="IPR004919">
    <property type="entry name" value="GmrSD_N"/>
</dbReference>
<proteinExistence type="predicted"/>
<reference evidence="2" key="2">
    <citation type="journal article" date="2021" name="PeerJ">
        <title>Extensive microbial diversity within the chicken gut microbiome revealed by metagenomics and culture.</title>
        <authorList>
            <person name="Gilroy R."/>
            <person name="Ravi A."/>
            <person name="Getino M."/>
            <person name="Pursley I."/>
            <person name="Horton D.L."/>
            <person name="Alikhan N.F."/>
            <person name="Baker D."/>
            <person name="Gharbi K."/>
            <person name="Hall N."/>
            <person name="Watson M."/>
            <person name="Adriaenssens E.M."/>
            <person name="Foster-Nyarko E."/>
            <person name="Jarju S."/>
            <person name="Secka A."/>
            <person name="Antonio M."/>
            <person name="Oren A."/>
            <person name="Chaudhuri R.R."/>
            <person name="La Ragione R."/>
            <person name="Hildebrand F."/>
            <person name="Pallen M.J."/>
        </authorList>
    </citation>
    <scope>NUCLEOTIDE SEQUENCE</scope>
    <source>
        <strain evidence="2">ChiW13-3771</strain>
    </source>
</reference>
<dbReference type="Proteomes" id="UP000824201">
    <property type="component" value="Unassembled WGS sequence"/>
</dbReference>
<feature type="domain" description="GmrSD restriction endonucleases N-terminal" evidence="1">
    <location>
        <begin position="20"/>
        <end position="222"/>
    </location>
</feature>
<gene>
    <name evidence="2" type="ORF">IAC96_14230</name>
</gene>
<organism evidence="2 3">
    <name type="scientific">Candidatus Fimimorpha faecalis</name>
    <dbReference type="NCBI Taxonomy" id="2840824"/>
    <lineage>
        <taxon>Bacteria</taxon>
        <taxon>Bacillati</taxon>
        <taxon>Bacillota</taxon>
        <taxon>Clostridia</taxon>
        <taxon>Eubacteriales</taxon>
        <taxon>Candidatus Fimimorpha</taxon>
    </lineage>
</organism>
<evidence type="ECO:0000313" key="2">
    <source>
        <dbReference type="EMBL" id="HIR90098.1"/>
    </source>
</evidence>
<evidence type="ECO:0000313" key="3">
    <source>
        <dbReference type="Proteomes" id="UP000824201"/>
    </source>
</evidence>
<dbReference type="AlphaFoldDB" id="A0A9D1EHM6"/>
<sequence>MAGCTCENWSLQDLSNALRDMHKDNKRIVVPMFQRGKRWKRSQEEKFIDSLIKGYPVGTMLFYETYEDNKRTYILVDGLQRGNSIKKYMMNPTAFFYDDNISDKFCANVLELVHRQDDKMLYSKIRSILTIFIKEQKTFKNLQYFSVAKQIADEFSAGFEPIEELIEIIKTFFEERQDLYDKIANTIIPVIVYTGDEDNLPEIFDRINSQGTPLDQYEVYAAAWPIKQKFVVKNAAIVEHIIKKYDTFEQDDFKIHGYNREEMRTEKKVTAFEYLFGLGKYLVEKYDILAFNRNLPEDTVNPLAFELVNACLNDTDRIKTLHRNLTVLDINAFENALYKAIEFVRDSILIITKFKGNSRNANKIFHSKYQILSMISTTFKEMYSGTDYSVIVDTWNERKQNIAKNLVQYYVYDIITNYWGEGGTHKIHSAAKPNRYRIEISSRAWRAALDGFFEKSMLRAERKSIANPRSEEYVILNCIYLKTFTAMDQLSMDRFDIEHIAPKEQMRKLIEACNGEGLPISSIANLCYLPEYVNRSKGAKNFYQDKKYLHYIDLAEVERKYSFTESDDLEWMDMPYEKPEDFSVLKEYYTDYCTKRFDKLKHLFCESLGINYEEIEPETELVQEVVGFRRSNENPRKQVRFADKCIIRLAERLGTDLIRIGRRSYKSKDGKCGYVITTSKMYTQGSKEKYWFAYRRKPLDELKDCEKRYIVYGCRDEQTLVVLPVSKIEEQLEHLSTSRDEDGTISHWHIVFFKDSSGRMTWMLPKPKIKEIEINEYVN</sequence>
<accession>A0A9D1EHM6</accession>
<protein>
    <submittedName>
        <fullName evidence="2">DUF262 domain-containing protein</fullName>
    </submittedName>
</protein>
<dbReference type="PANTHER" id="PTHR37292">
    <property type="entry name" value="VNG6097C"/>
    <property type="match status" value="1"/>
</dbReference>
<name>A0A9D1EHM6_9FIRM</name>